<name>A0A368GYC3_ANCCA</name>
<dbReference type="Pfam" id="PF01094">
    <property type="entry name" value="ANF_receptor"/>
    <property type="match status" value="1"/>
</dbReference>
<dbReference type="Gene3D" id="3.40.50.2300">
    <property type="match status" value="1"/>
</dbReference>
<reference evidence="6 7" key="1">
    <citation type="submission" date="2014-10" db="EMBL/GenBank/DDBJ databases">
        <title>Draft genome of the hookworm Ancylostoma caninum.</title>
        <authorList>
            <person name="Mitreva M."/>
        </authorList>
    </citation>
    <scope>NUCLEOTIDE SEQUENCE [LARGE SCALE GENOMIC DNA]</scope>
    <source>
        <strain evidence="6 7">Baltimore</strain>
    </source>
</reference>
<sequence length="182" mass="20049">MQQFSVVVTCFAEGYGYKRALLLAALDAGYLNSEYLYIMADPNSNGFYAHLAGGSTRAVWIDPNSPGDGRDEEAKDAFKKIFLVSIKESGEHEGPYRNFSQEVVSRMKDPPFSCITDCEGGKFAAASQYAPQLHDAFYTYARALNSTLSSDPNAVGDGKALLRNIKMNFEDLEPVKPSSRIH</sequence>
<dbReference type="STRING" id="29170.A0A368GYC3"/>
<gene>
    <name evidence="6" type="ORF">ANCCAN_05916</name>
</gene>
<dbReference type="InterPro" id="IPR028082">
    <property type="entry name" value="Peripla_BP_I"/>
</dbReference>
<evidence type="ECO:0000313" key="6">
    <source>
        <dbReference type="EMBL" id="RCN47977.1"/>
    </source>
</evidence>
<keyword evidence="7" id="KW-1185">Reference proteome</keyword>
<evidence type="ECO:0000256" key="2">
    <source>
        <dbReference type="ARBA" id="ARBA00022692"/>
    </source>
</evidence>
<dbReference type="SUPFAM" id="SSF53822">
    <property type="entry name" value="Periplasmic binding protein-like I"/>
    <property type="match status" value="1"/>
</dbReference>
<comment type="subcellular location">
    <subcellularLocation>
        <location evidence="1">Membrane</location>
    </subcellularLocation>
</comment>
<proteinExistence type="predicted"/>
<evidence type="ECO:0000313" key="7">
    <source>
        <dbReference type="Proteomes" id="UP000252519"/>
    </source>
</evidence>
<keyword evidence="2" id="KW-0812">Transmembrane</keyword>
<dbReference type="InterPro" id="IPR001828">
    <property type="entry name" value="ANF_lig-bd_rcpt"/>
</dbReference>
<dbReference type="Proteomes" id="UP000252519">
    <property type="component" value="Unassembled WGS sequence"/>
</dbReference>
<evidence type="ECO:0000259" key="5">
    <source>
        <dbReference type="Pfam" id="PF01094"/>
    </source>
</evidence>
<dbReference type="GO" id="GO:0016020">
    <property type="term" value="C:membrane"/>
    <property type="evidence" value="ECO:0007669"/>
    <property type="project" value="UniProtKB-SubCell"/>
</dbReference>
<dbReference type="AlphaFoldDB" id="A0A368GYC3"/>
<comment type="caution">
    <text evidence="6">The sequence shown here is derived from an EMBL/GenBank/DDBJ whole genome shotgun (WGS) entry which is preliminary data.</text>
</comment>
<keyword evidence="4" id="KW-0472">Membrane</keyword>
<organism evidence="6 7">
    <name type="scientific">Ancylostoma caninum</name>
    <name type="common">Dog hookworm</name>
    <dbReference type="NCBI Taxonomy" id="29170"/>
    <lineage>
        <taxon>Eukaryota</taxon>
        <taxon>Metazoa</taxon>
        <taxon>Ecdysozoa</taxon>
        <taxon>Nematoda</taxon>
        <taxon>Chromadorea</taxon>
        <taxon>Rhabditida</taxon>
        <taxon>Rhabditina</taxon>
        <taxon>Rhabditomorpha</taxon>
        <taxon>Strongyloidea</taxon>
        <taxon>Ancylostomatidae</taxon>
        <taxon>Ancylostomatinae</taxon>
        <taxon>Ancylostoma</taxon>
    </lineage>
</organism>
<dbReference type="OrthoDB" id="5827077at2759"/>
<protein>
    <recommendedName>
        <fullName evidence="5">Receptor ligand binding region domain-containing protein</fullName>
    </recommendedName>
</protein>
<evidence type="ECO:0000256" key="4">
    <source>
        <dbReference type="ARBA" id="ARBA00023136"/>
    </source>
</evidence>
<evidence type="ECO:0000256" key="3">
    <source>
        <dbReference type="ARBA" id="ARBA00022989"/>
    </source>
</evidence>
<keyword evidence="3" id="KW-1133">Transmembrane helix</keyword>
<accession>A0A368GYC3</accession>
<dbReference type="EMBL" id="JOJR01000053">
    <property type="protein sequence ID" value="RCN47977.1"/>
    <property type="molecule type" value="Genomic_DNA"/>
</dbReference>
<feature type="domain" description="Receptor ligand binding region" evidence="5">
    <location>
        <begin position="4"/>
        <end position="172"/>
    </location>
</feature>
<evidence type="ECO:0000256" key="1">
    <source>
        <dbReference type="ARBA" id="ARBA00004370"/>
    </source>
</evidence>